<dbReference type="AlphaFoldDB" id="A0A7X2BV47"/>
<gene>
    <name evidence="1" type="ORF">GHO37_19070</name>
</gene>
<dbReference type="Proteomes" id="UP000447574">
    <property type="component" value="Unassembled WGS sequence"/>
</dbReference>
<proteinExistence type="predicted"/>
<name>A0A7X2BV47_9PSED</name>
<protein>
    <submittedName>
        <fullName evidence="1">Uncharacterized protein</fullName>
    </submittedName>
</protein>
<dbReference type="RefSeq" id="WP_153438693.1">
    <property type="nucleotide sequence ID" value="NZ_WIWF01000086.1"/>
</dbReference>
<sequence length="231" mass="25491">MDQPPVITFNLKDRGREYTGVKRNFDIPRIVAAINSPKCQERVRNREMLGYLGHWPRNHFGAIPALGVIAAGNSFPLEPALVTVMLRAYPDGTIEHKTEFLLTNEMGKIAARAFAGKIGGFSSVIDHNVPEFYGFDWVNDPNFSTNRGYGLSMDSATGSQVSVAAGHAEQMSLMRSLLDTAEGKICKLLAENDELLNIIAIRLPDKIPARKVLTESTPGYEQLAGRFFSHV</sequence>
<evidence type="ECO:0000313" key="1">
    <source>
        <dbReference type="EMBL" id="MQT76390.1"/>
    </source>
</evidence>
<reference evidence="1 2" key="1">
    <citation type="submission" date="2019-10" db="EMBL/GenBank/DDBJ databases">
        <title>Evaluation of single-gene subtyping targets for Pseudomonas.</title>
        <authorList>
            <person name="Reichler S.J."/>
            <person name="Orsi R.H."/>
            <person name="Wiedmann M."/>
            <person name="Martin N.H."/>
            <person name="Murphy S.I."/>
        </authorList>
    </citation>
    <scope>NUCLEOTIDE SEQUENCE [LARGE SCALE GENOMIC DNA]</scope>
    <source>
        <strain evidence="1 2">FSL R10-2932</strain>
    </source>
</reference>
<comment type="caution">
    <text evidence="1">The sequence shown here is derived from an EMBL/GenBank/DDBJ whole genome shotgun (WGS) entry which is preliminary data.</text>
</comment>
<evidence type="ECO:0000313" key="2">
    <source>
        <dbReference type="Proteomes" id="UP000447574"/>
    </source>
</evidence>
<accession>A0A7X2BV47</accession>
<organism evidence="1 2">
    <name type="scientific">Pseudomonas helleri</name>
    <dbReference type="NCBI Taxonomy" id="1608996"/>
    <lineage>
        <taxon>Bacteria</taxon>
        <taxon>Pseudomonadati</taxon>
        <taxon>Pseudomonadota</taxon>
        <taxon>Gammaproteobacteria</taxon>
        <taxon>Pseudomonadales</taxon>
        <taxon>Pseudomonadaceae</taxon>
        <taxon>Pseudomonas</taxon>
    </lineage>
</organism>
<dbReference type="EMBL" id="WIWF01000086">
    <property type="protein sequence ID" value="MQT76390.1"/>
    <property type="molecule type" value="Genomic_DNA"/>
</dbReference>